<dbReference type="PANTHER" id="PTHR13015">
    <property type="entry name" value="PROTEIN AD-016-RELATED"/>
    <property type="match status" value="1"/>
</dbReference>
<name>A0AA35WD74_GEOBA</name>
<dbReference type="AlphaFoldDB" id="A0AA35WD74"/>
<evidence type="ECO:0000256" key="2">
    <source>
        <dbReference type="SAM" id="MobiDB-lite"/>
    </source>
</evidence>
<comment type="caution">
    <text evidence="3">The sequence shown here is derived from an EMBL/GenBank/DDBJ whole genome shotgun (WGS) entry which is preliminary data.</text>
</comment>
<feature type="compositionally biased region" description="Low complexity" evidence="2">
    <location>
        <begin position="92"/>
        <end position="107"/>
    </location>
</feature>
<dbReference type="InterPro" id="IPR019309">
    <property type="entry name" value="WASHC3"/>
</dbReference>
<organism evidence="3 4">
    <name type="scientific">Geodia barretti</name>
    <name type="common">Barrett's horny sponge</name>
    <dbReference type="NCBI Taxonomy" id="519541"/>
    <lineage>
        <taxon>Eukaryota</taxon>
        <taxon>Metazoa</taxon>
        <taxon>Porifera</taxon>
        <taxon>Demospongiae</taxon>
        <taxon>Heteroscleromorpha</taxon>
        <taxon>Tetractinellida</taxon>
        <taxon>Astrophorina</taxon>
        <taxon>Geodiidae</taxon>
        <taxon>Geodia</taxon>
    </lineage>
</organism>
<dbReference type="GO" id="GO:0006887">
    <property type="term" value="P:exocytosis"/>
    <property type="evidence" value="ECO:0007669"/>
    <property type="project" value="TreeGrafter"/>
</dbReference>
<dbReference type="EMBL" id="CASHTH010001511">
    <property type="protein sequence ID" value="CAI8016269.1"/>
    <property type="molecule type" value="Genomic_DNA"/>
</dbReference>
<feature type="compositionally biased region" description="Low complexity" evidence="2">
    <location>
        <begin position="114"/>
        <end position="131"/>
    </location>
</feature>
<dbReference type="GO" id="GO:0071203">
    <property type="term" value="C:WASH complex"/>
    <property type="evidence" value="ECO:0007669"/>
    <property type="project" value="InterPro"/>
</dbReference>
<dbReference type="Pfam" id="PF10152">
    <property type="entry name" value="CCDC53"/>
    <property type="match status" value="1"/>
</dbReference>
<dbReference type="PANTHER" id="PTHR13015:SF0">
    <property type="entry name" value="WASH COMPLEX SUBUNIT 3"/>
    <property type="match status" value="1"/>
</dbReference>
<evidence type="ECO:0000313" key="3">
    <source>
        <dbReference type="EMBL" id="CAI8016269.1"/>
    </source>
</evidence>
<dbReference type="Proteomes" id="UP001174909">
    <property type="component" value="Unassembled WGS sequence"/>
</dbReference>
<protein>
    <submittedName>
        <fullName evidence="3">WASH complex subunit 3</fullName>
    </submittedName>
</protein>
<comment type="similarity">
    <text evidence="1">Belongs to the CCDC53 family.</text>
</comment>
<keyword evidence="4" id="KW-1185">Reference proteome</keyword>
<proteinExistence type="inferred from homology"/>
<reference evidence="3" key="1">
    <citation type="submission" date="2023-03" db="EMBL/GenBank/DDBJ databases">
        <authorList>
            <person name="Steffen K."/>
            <person name="Cardenas P."/>
        </authorList>
    </citation>
    <scope>NUCLEOTIDE SEQUENCE</scope>
</reference>
<evidence type="ECO:0000313" key="4">
    <source>
        <dbReference type="Proteomes" id="UP001174909"/>
    </source>
</evidence>
<accession>A0AA35WD74</accession>
<dbReference type="GO" id="GO:0030041">
    <property type="term" value="P:actin filament polymerization"/>
    <property type="evidence" value="ECO:0007669"/>
    <property type="project" value="TreeGrafter"/>
</dbReference>
<dbReference type="Gene3D" id="1.20.5.110">
    <property type="match status" value="1"/>
</dbReference>
<evidence type="ECO:0000256" key="1">
    <source>
        <dbReference type="ARBA" id="ARBA00006290"/>
    </source>
</evidence>
<gene>
    <name evidence="3" type="ORF">GBAR_LOCUS9992</name>
</gene>
<feature type="region of interest" description="Disordered" evidence="2">
    <location>
        <begin position="196"/>
        <end position="230"/>
    </location>
</feature>
<sequence>MDVHGLPIVGTGVDYTKVPALEHKNTLVFLNSFVTQTAQFLNRFSAACEERLGELSLRIQRLDISLNILEAKLSSIPDLEGVQATQQYQPPEAVASAGAAPASSSRQRPPPPSSSSTSAPPTSSEVPAPSSGAEQPISPPQAAQEEPQATGRKKAKDDPRYARYFKMKRLGVNPLQIQMEMRNHGLDPDILEDEEAELPDSEQGQGGVGGARADNDKDSEVGTTASSSSSELRTIVLRVTDNHRSIFLRHNMLCVFTY</sequence>
<feature type="region of interest" description="Disordered" evidence="2">
    <location>
        <begin position="92"/>
        <end position="160"/>
    </location>
</feature>